<proteinExistence type="predicted"/>
<name>A0A932M0P4_UNCTE</name>
<evidence type="ECO:0000313" key="3">
    <source>
        <dbReference type="EMBL" id="MBI3014829.1"/>
    </source>
</evidence>
<evidence type="ECO:0000259" key="2">
    <source>
        <dbReference type="PROSITE" id="PS51740"/>
    </source>
</evidence>
<dbReference type="Pfam" id="PF04014">
    <property type="entry name" value="MazE_antitoxin"/>
    <property type="match status" value="1"/>
</dbReference>
<dbReference type="GO" id="GO:0003677">
    <property type="term" value="F:DNA binding"/>
    <property type="evidence" value="ECO:0007669"/>
    <property type="project" value="UniProtKB-UniRule"/>
</dbReference>
<dbReference type="InterPro" id="IPR007159">
    <property type="entry name" value="SpoVT-AbrB_dom"/>
</dbReference>
<evidence type="ECO:0000256" key="1">
    <source>
        <dbReference type="PROSITE-ProRule" id="PRU01076"/>
    </source>
</evidence>
<dbReference type="Gene3D" id="2.10.260.10">
    <property type="match status" value="1"/>
</dbReference>
<organism evidence="3 4">
    <name type="scientific">Tectimicrobiota bacterium</name>
    <dbReference type="NCBI Taxonomy" id="2528274"/>
    <lineage>
        <taxon>Bacteria</taxon>
        <taxon>Pseudomonadati</taxon>
        <taxon>Nitrospinota/Tectimicrobiota group</taxon>
        <taxon>Candidatus Tectimicrobiota</taxon>
    </lineage>
</organism>
<sequence>KHQVTIPKDVFETLDLDVGDFLEATAEGGRIVLTPKQLAAKAPASRLTPAEQRILARAKAKIERIQQDMSHAKGLTEEEARVAAKAGLIDPDQKYWWTEAWQKGERAAEADRRAGRLRGPFATVEAFKEGLKKSGAHA</sequence>
<gene>
    <name evidence="3" type="ORF">HYY65_07195</name>
</gene>
<dbReference type="SUPFAM" id="SSF89447">
    <property type="entry name" value="AbrB/MazE/MraZ-like"/>
    <property type="match status" value="1"/>
</dbReference>
<keyword evidence="1 3" id="KW-0238">DNA-binding</keyword>
<comment type="caution">
    <text evidence="3">The sequence shown here is derived from an EMBL/GenBank/DDBJ whole genome shotgun (WGS) entry which is preliminary data.</text>
</comment>
<evidence type="ECO:0000313" key="4">
    <source>
        <dbReference type="Proteomes" id="UP000741360"/>
    </source>
</evidence>
<dbReference type="PROSITE" id="PS51740">
    <property type="entry name" value="SPOVT_ABRB"/>
    <property type="match status" value="1"/>
</dbReference>
<dbReference type="EMBL" id="JACPSX010000129">
    <property type="protein sequence ID" value="MBI3014829.1"/>
    <property type="molecule type" value="Genomic_DNA"/>
</dbReference>
<feature type="non-terminal residue" evidence="3">
    <location>
        <position position="1"/>
    </location>
</feature>
<dbReference type="InterPro" id="IPR037914">
    <property type="entry name" value="SpoVT-AbrB_sf"/>
</dbReference>
<dbReference type="Proteomes" id="UP000741360">
    <property type="component" value="Unassembled WGS sequence"/>
</dbReference>
<dbReference type="AlphaFoldDB" id="A0A932M0P4"/>
<accession>A0A932M0P4</accession>
<reference evidence="3" key="1">
    <citation type="submission" date="2020-07" db="EMBL/GenBank/DDBJ databases">
        <title>Huge and variable diversity of episymbiotic CPR bacteria and DPANN archaea in groundwater ecosystems.</title>
        <authorList>
            <person name="He C.Y."/>
            <person name="Keren R."/>
            <person name="Whittaker M."/>
            <person name="Farag I.F."/>
            <person name="Doudna J."/>
            <person name="Cate J.H.D."/>
            <person name="Banfield J.F."/>
        </authorList>
    </citation>
    <scope>NUCLEOTIDE SEQUENCE</scope>
    <source>
        <strain evidence="3">NC_groundwater_717_Ag_S-0.2um_59_8</strain>
    </source>
</reference>
<feature type="domain" description="SpoVT-AbrB" evidence="2">
    <location>
        <begin position="1"/>
        <end position="38"/>
    </location>
</feature>
<protein>
    <submittedName>
        <fullName evidence="3">AbrB/MazE/SpoVT family DNA-binding domain-containing protein</fullName>
    </submittedName>
</protein>